<evidence type="ECO:0000256" key="2">
    <source>
        <dbReference type="ARBA" id="ARBA00004141"/>
    </source>
</evidence>
<keyword evidence="7 9" id="KW-1133">Transmembrane helix</keyword>
<feature type="domain" description="Cytochrome c assembly protein" evidence="10">
    <location>
        <begin position="27"/>
        <end position="181"/>
    </location>
</feature>
<dbReference type="RefSeq" id="WP_256764045.1">
    <property type="nucleotide sequence ID" value="NZ_JANIGO010000002.1"/>
</dbReference>
<evidence type="ECO:0000256" key="1">
    <source>
        <dbReference type="ARBA" id="ARBA00002442"/>
    </source>
</evidence>
<accession>A0ABT1WHT5</accession>
<comment type="caution">
    <text evidence="11">The sequence shown here is derived from an EMBL/GenBank/DDBJ whole genome shotgun (WGS) entry which is preliminary data.</text>
</comment>
<dbReference type="Pfam" id="PF01578">
    <property type="entry name" value="Cytochrom_C_asm"/>
    <property type="match status" value="1"/>
</dbReference>
<evidence type="ECO:0000313" key="12">
    <source>
        <dbReference type="Proteomes" id="UP001204142"/>
    </source>
</evidence>
<evidence type="ECO:0000256" key="5">
    <source>
        <dbReference type="ARBA" id="ARBA00022692"/>
    </source>
</evidence>
<reference evidence="11 12" key="1">
    <citation type="submission" date="2022-07" db="EMBL/GenBank/DDBJ databases">
        <authorList>
            <person name="Xamxidin M."/>
            <person name="Wu M."/>
        </authorList>
    </citation>
    <scope>NUCLEOTIDE SEQUENCE [LARGE SCALE GENOMIC DNA]</scope>
    <source>
        <strain evidence="11 12">NBRC 111650</strain>
    </source>
</reference>
<dbReference type="InterPro" id="IPR045062">
    <property type="entry name" value="Cyt_c_biogenesis_CcsA/CcmC"/>
</dbReference>
<comment type="function">
    <text evidence="1 9">Required for the export of heme to the periplasm for the biogenesis of c-type cytochromes.</text>
</comment>
<comment type="subcellular location">
    <subcellularLocation>
        <location evidence="9">Cell inner membrane</location>
    </subcellularLocation>
    <subcellularLocation>
        <location evidence="2">Membrane</location>
        <topology evidence="2">Multi-pass membrane protein</topology>
    </subcellularLocation>
</comment>
<evidence type="ECO:0000256" key="4">
    <source>
        <dbReference type="ARBA" id="ARBA00016463"/>
    </source>
</evidence>
<dbReference type="PANTHER" id="PTHR30071:SF1">
    <property type="entry name" value="CYTOCHROME B_B6 PROTEIN-RELATED"/>
    <property type="match status" value="1"/>
</dbReference>
<evidence type="ECO:0000256" key="8">
    <source>
        <dbReference type="ARBA" id="ARBA00023136"/>
    </source>
</evidence>
<dbReference type="PANTHER" id="PTHR30071">
    <property type="entry name" value="HEME EXPORTER PROTEIN C"/>
    <property type="match status" value="1"/>
</dbReference>
<dbReference type="InterPro" id="IPR003557">
    <property type="entry name" value="Cyt_c_biogenesis_CcmC"/>
</dbReference>
<dbReference type="Proteomes" id="UP001204142">
    <property type="component" value="Unassembled WGS sequence"/>
</dbReference>
<feature type="transmembrane region" description="Helical" evidence="9">
    <location>
        <begin position="21"/>
        <end position="41"/>
    </location>
</feature>
<gene>
    <name evidence="9 11" type="primary">ccmC</name>
    <name evidence="11" type="ORF">NQT62_07465</name>
</gene>
<keyword evidence="9" id="KW-0997">Cell inner membrane</keyword>
<evidence type="ECO:0000256" key="3">
    <source>
        <dbReference type="ARBA" id="ARBA00005840"/>
    </source>
</evidence>
<keyword evidence="6 9" id="KW-0201">Cytochrome c-type biogenesis</keyword>
<keyword evidence="12" id="KW-1185">Reference proteome</keyword>
<sequence length="238" mass="26371">MWLSWASPPKFLEATRRLWKVLGMLGWVLMLAGLYLGLAIAPVDAQQGEVYRVLYVHVPAAWMSMFLYLVACLYAGMNWVYRGPVSAVMMRALLPTGAWMTALALVTGSLWGKPTWGTYWVWDARMTSELLLLFIYLGLMALSQLSADASKSDRVLAIGLLIGAVNIPLIYGSVVFWNTLHQGYSVSLSGSRLHPDIAQALVLCVLGFWLCCASTVLNRARQALLARRAMKLLRSMGP</sequence>
<organism evidence="11 12">
    <name type="scientific">Limnobacter humi</name>
    <dbReference type="NCBI Taxonomy" id="1778671"/>
    <lineage>
        <taxon>Bacteria</taxon>
        <taxon>Pseudomonadati</taxon>
        <taxon>Pseudomonadota</taxon>
        <taxon>Betaproteobacteria</taxon>
        <taxon>Burkholderiales</taxon>
        <taxon>Burkholderiaceae</taxon>
        <taxon>Limnobacter</taxon>
    </lineage>
</organism>
<keyword evidence="9" id="KW-1003">Cell membrane</keyword>
<keyword evidence="9" id="KW-0813">Transport</keyword>
<feature type="transmembrane region" description="Helical" evidence="9">
    <location>
        <begin position="155"/>
        <end position="177"/>
    </location>
</feature>
<name>A0ABT1WHT5_9BURK</name>
<evidence type="ECO:0000259" key="10">
    <source>
        <dbReference type="Pfam" id="PF01578"/>
    </source>
</evidence>
<comment type="similarity">
    <text evidence="3 9">Belongs to the CcmC/CycZ/HelC family.</text>
</comment>
<feature type="transmembrane region" description="Helical" evidence="9">
    <location>
        <begin position="93"/>
        <end position="112"/>
    </location>
</feature>
<feature type="transmembrane region" description="Helical" evidence="9">
    <location>
        <begin position="124"/>
        <end position="143"/>
    </location>
</feature>
<feature type="transmembrane region" description="Helical" evidence="9">
    <location>
        <begin position="197"/>
        <end position="218"/>
    </location>
</feature>
<dbReference type="InterPro" id="IPR002541">
    <property type="entry name" value="Cyt_c_assembly"/>
</dbReference>
<evidence type="ECO:0000256" key="6">
    <source>
        <dbReference type="ARBA" id="ARBA00022748"/>
    </source>
</evidence>
<dbReference type="NCBIfam" id="TIGR01191">
    <property type="entry name" value="ccmC"/>
    <property type="match status" value="1"/>
</dbReference>
<evidence type="ECO:0000256" key="9">
    <source>
        <dbReference type="RuleBase" id="RU364092"/>
    </source>
</evidence>
<evidence type="ECO:0000256" key="7">
    <source>
        <dbReference type="ARBA" id="ARBA00022989"/>
    </source>
</evidence>
<evidence type="ECO:0000313" key="11">
    <source>
        <dbReference type="EMBL" id="MCQ8896272.1"/>
    </source>
</evidence>
<protein>
    <recommendedName>
        <fullName evidence="4 9">Heme exporter protein C</fullName>
    </recommendedName>
    <alternativeName>
        <fullName evidence="9">Cytochrome c-type biogenesis protein</fullName>
    </alternativeName>
</protein>
<dbReference type="PRINTS" id="PR01386">
    <property type="entry name" value="CCMCBIOGNSIS"/>
</dbReference>
<dbReference type="EMBL" id="JANIGO010000002">
    <property type="protein sequence ID" value="MCQ8896272.1"/>
    <property type="molecule type" value="Genomic_DNA"/>
</dbReference>
<feature type="transmembrane region" description="Helical" evidence="9">
    <location>
        <begin position="61"/>
        <end position="81"/>
    </location>
</feature>
<keyword evidence="8 9" id="KW-0472">Membrane</keyword>
<proteinExistence type="inferred from homology"/>
<keyword evidence="5 9" id="KW-0812">Transmembrane</keyword>